<dbReference type="Gene3D" id="2.40.350.10">
    <property type="entry name" value="SO1590-like"/>
    <property type="match status" value="1"/>
</dbReference>
<dbReference type="InterPro" id="IPR021607">
    <property type="entry name" value="DUF3224"/>
</dbReference>
<evidence type="ECO:0000313" key="2">
    <source>
        <dbReference type="Proteomes" id="UP000827549"/>
    </source>
</evidence>
<evidence type="ECO:0000313" key="1">
    <source>
        <dbReference type="EMBL" id="WOO80743.1"/>
    </source>
</evidence>
<dbReference type="GeneID" id="87807505"/>
<dbReference type="EMBL" id="CP086716">
    <property type="protein sequence ID" value="WOO80743.1"/>
    <property type="molecule type" value="Genomic_DNA"/>
</dbReference>
<organism evidence="1 2">
    <name type="scientific">Vanrija pseudolonga</name>
    <dbReference type="NCBI Taxonomy" id="143232"/>
    <lineage>
        <taxon>Eukaryota</taxon>
        <taxon>Fungi</taxon>
        <taxon>Dikarya</taxon>
        <taxon>Basidiomycota</taxon>
        <taxon>Agaricomycotina</taxon>
        <taxon>Tremellomycetes</taxon>
        <taxon>Trichosporonales</taxon>
        <taxon>Trichosporonaceae</taxon>
        <taxon>Vanrija</taxon>
    </lineage>
</organism>
<keyword evidence="2" id="KW-1185">Reference proteome</keyword>
<gene>
    <name evidence="1" type="ORF">LOC62_03G004267</name>
</gene>
<dbReference type="RefSeq" id="XP_062626775.1">
    <property type="nucleotide sequence ID" value="XM_062770791.1"/>
</dbReference>
<dbReference type="Proteomes" id="UP000827549">
    <property type="component" value="Chromosome 3"/>
</dbReference>
<accession>A0AAF1BQC1</accession>
<dbReference type="AlphaFoldDB" id="A0AAF1BQC1"/>
<reference evidence="1" key="1">
    <citation type="submission" date="2023-10" db="EMBL/GenBank/DDBJ databases">
        <authorList>
            <person name="Noh H."/>
        </authorList>
    </citation>
    <scope>NUCLEOTIDE SEQUENCE</scope>
    <source>
        <strain evidence="1">DUCC4014</strain>
    </source>
</reference>
<name>A0AAF1BQC1_9TREE</name>
<dbReference type="InterPro" id="IPR023159">
    <property type="entry name" value="SO1590-like_sf"/>
</dbReference>
<dbReference type="Pfam" id="PF11528">
    <property type="entry name" value="DUF3224"/>
    <property type="match status" value="1"/>
</dbReference>
<proteinExistence type="predicted"/>
<protein>
    <submittedName>
        <fullName evidence="1">Uncharacterized protein</fullName>
    </submittedName>
</protein>
<dbReference type="SUPFAM" id="SSF159238">
    <property type="entry name" value="SO1590-like"/>
    <property type="match status" value="1"/>
</dbReference>
<sequence length="151" mass="16316">MAPVTIPTKFTVTSWDQNKVKPENDLVFNPNIAISEREYTGEMEGKVTAAYAMFKHSNSENAEDGSFYGMQVFTGTLQGKKGSFAAHVSGTYVGGKVSAKLTIVPESSTDELKGIKGHGTFVVPDVPANVAKHKVDPNFKDVVDGELTFEL</sequence>